<dbReference type="AlphaFoldDB" id="A0A644THU3"/>
<organism evidence="1">
    <name type="scientific">bioreactor metagenome</name>
    <dbReference type="NCBI Taxonomy" id="1076179"/>
    <lineage>
        <taxon>unclassified sequences</taxon>
        <taxon>metagenomes</taxon>
        <taxon>ecological metagenomes</taxon>
    </lineage>
</organism>
<protein>
    <recommendedName>
        <fullName evidence="2">FeoB-associated Cys-rich membrane protein</fullName>
    </recommendedName>
</protein>
<comment type="caution">
    <text evidence="1">The sequence shown here is derived from an EMBL/GenBank/DDBJ whole genome shotgun (WGS) entry which is preliminary data.</text>
</comment>
<evidence type="ECO:0008006" key="2">
    <source>
        <dbReference type="Google" id="ProtNLM"/>
    </source>
</evidence>
<sequence length="54" mass="5483">MEKLILIGIGVAALGYFAYIVWSSVNGKGKCNCGSGGSCPNAGKSHSCCSESKV</sequence>
<dbReference type="EMBL" id="VSSQ01000029">
    <property type="protein sequence ID" value="MPL65822.1"/>
    <property type="molecule type" value="Genomic_DNA"/>
</dbReference>
<gene>
    <name evidence="1" type="ORF">SDC9_11486</name>
</gene>
<name>A0A644THU3_9ZZZZ</name>
<reference evidence="1" key="1">
    <citation type="submission" date="2019-08" db="EMBL/GenBank/DDBJ databases">
        <authorList>
            <person name="Kucharzyk K."/>
            <person name="Murdoch R.W."/>
            <person name="Higgins S."/>
            <person name="Loffler F."/>
        </authorList>
    </citation>
    <scope>NUCLEOTIDE SEQUENCE</scope>
</reference>
<evidence type="ECO:0000313" key="1">
    <source>
        <dbReference type="EMBL" id="MPL65822.1"/>
    </source>
</evidence>
<proteinExistence type="predicted"/>
<accession>A0A644THU3</accession>